<dbReference type="Proteomes" id="UP000184188">
    <property type="component" value="Unassembled WGS sequence"/>
</dbReference>
<dbReference type="SMART" id="SM00731">
    <property type="entry name" value="SprT"/>
    <property type="match status" value="1"/>
</dbReference>
<feature type="compositionally biased region" description="Basic and acidic residues" evidence="1">
    <location>
        <begin position="48"/>
        <end position="58"/>
    </location>
</feature>
<dbReference type="PANTHER" id="PTHR23099:SF0">
    <property type="entry name" value="GERM CELL NUCLEAR ACIDIC PROTEIN"/>
    <property type="match status" value="1"/>
</dbReference>
<feature type="region of interest" description="Disordered" evidence="1">
    <location>
        <begin position="375"/>
        <end position="411"/>
    </location>
</feature>
<dbReference type="InterPro" id="IPR006640">
    <property type="entry name" value="SprT-like_domain"/>
</dbReference>
<dbReference type="GO" id="GO:0006950">
    <property type="term" value="P:response to stress"/>
    <property type="evidence" value="ECO:0007669"/>
    <property type="project" value="UniProtKB-ARBA"/>
</dbReference>
<dbReference type="AlphaFoldDB" id="A0A1L9SPZ2"/>
<evidence type="ECO:0000313" key="3">
    <source>
        <dbReference type="EMBL" id="OJJ49196.1"/>
    </source>
</evidence>
<dbReference type="STRING" id="1073090.A0A1L9SPZ2"/>
<feature type="compositionally biased region" description="Basic and acidic residues" evidence="1">
    <location>
        <begin position="93"/>
        <end position="103"/>
    </location>
</feature>
<dbReference type="PANTHER" id="PTHR23099">
    <property type="entry name" value="TRANSCRIPTIONAL REGULATOR"/>
    <property type="match status" value="1"/>
</dbReference>
<dbReference type="GeneID" id="34615348"/>
<feature type="region of interest" description="Disordered" evidence="1">
    <location>
        <begin position="132"/>
        <end position="229"/>
    </location>
</feature>
<dbReference type="Pfam" id="PF17283">
    <property type="entry name" value="Zn_ribbon_SprT"/>
    <property type="match status" value="1"/>
</dbReference>
<dbReference type="GO" id="GO:0005634">
    <property type="term" value="C:nucleus"/>
    <property type="evidence" value="ECO:0007669"/>
    <property type="project" value="TreeGrafter"/>
</dbReference>
<proteinExistence type="predicted"/>
<feature type="region of interest" description="Disordered" evidence="1">
    <location>
        <begin position="475"/>
        <end position="501"/>
    </location>
</feature>
<evidence type="ECO:0000259" key="2">
    <source>
        <dbReference type="SMART" id="SM00731"/>
    </source>
</evidence>
<feature type="compositionally biased region" description="Polar residues" evidence="1">
    <location>
        <begin position="485"/>
        <end position="496"/>
    </location>
</feature>
<feature type="region of interest" description="Disordered" evidence="1">
    <location>
        <begin position="73"/>
        <end position="103"/>
    </location>
</feature>
<evidence type="ECO:0000313" key="4">
    <source>
        <dbReference type="Proteomes" id="UP000184188"/>
    </source>
</evidence>
<reference evidence="4" key="1">
    <citation type="journal article" date="2017" name="Genome Biol.">
        <title>Comparative genomics reveals high biological diversity and specific adaptations in the industrially and medically important fungal genus Aspergillus.</title>
        <authorList>
            <person name="de Vries R.P."/>
            <person name="Riley R."/>
            <person name="Wiebenga A."/>
            <person name="Aguilar-Osorio G."/>
            <person name="Amillis S."/>
            <person name="Uchima C.A."/>
            <person name="Anderluh G."/>
            <person name="Asadollahi M."/>
            <person name="Askin M."/>
            <person name="Barry K."/>
            <person name="Battaglia E."/>
            <person name="Bayram O."/>
            <person name="Benocci T."/>
            <person name="Braus-Stromeyer S.A."/>
            <person name="Caldana C."/>
            <person name="Canovas D."/>
            <person name="Cerqueira G.C."/>
            <person name="Chen F."/>
            <person name="Chen W."/>
            <person name="Choi C."/>
            <person name="Clum A."/>
            <person name="Dos Santos R.A."/>
            <person name="Damasio A.R."/>
            <person name="Diallinas G."/>
            <person name="Emri T."/>
            <person name="Fekete E."/>
            <person name="Flipphi M."/>
            <person name="Freyberg S."/>
            <person name="Gallo A."/>
            <person name="Gournas C."/>
            <person name="Habgood R."/>
            <person name="Hainaut M."/>
            <person name="Harispe M.L."/>
            <person name="Henrissat B."/>
            <person name="Hilden K.S."/>
            <person name="Hope R."/>
            <person name="Hossain A."/>
            <person name="Karabika E."/>
            <person name="Karaffa L."/>
            <person name="Karanyi Z."/>
            <person name="Krasevec N."/>
            <person name="Kuo A."/>
            <person name="Kusch H."/>
            <person name="LaButti K."/>
            <person name="Lagendijk E.L."/>
            <person name="Lapidus A."/>
            <person name="Levasseur A."/>
            <person name="Lindquist E."/>
            <person name="Lipzen A."/>
            <person name="Logrieco A.F."/>
            <person name="MacCabe A."/>
            <person name="Maekelae M.R."/>
            <person name="Malavazi I."/>
            <person name="Melin P."/>
            <person name="Meyer V."/>
            <person name="Mielnichuk N."/>
            <person name="Miskei M."/>
            <person name="Molnar A.P."/>
            <person name="Mule G."/>
            <person name="Ngan C.Y."/>
            <person name="Orejas M."/>
            <person name="Orosz E."/>
            <person name="Ouedraogo J.P."/>
            <person name="Overkamp K.M."/>
            <person name="Park H.-S."/>
            <person name="Perrone G."/>
            <person name="Piumi F."/>
            <person name="Punt P.J."/>
            <person name="Ram A.F."/>
            <person name="Ramon A."/>
            <person name="Rauscher S."/>
            <person name="Record E."/>
            <person name="Riano-Pachon D.M."/>
            <person name="Robert V."/>
            <person name="Roehrig J."/>
            <person name="Ruller R."/>
            <person name="Salamov A."/>
            <person name="Salih N.S."/>
            <person name="Samson R.A."/>
            <person name="Sandor E."/>
            <person name="Sanguinetti M."/>
            <person name="Schuetze T."/>
            <person name="Sepcic K."/>
            <person name="Shelest E."/>
            <person name="Sherlock G."/>
            <person name="Sophianopoulou V."/>
            <person name="Squina F.M."/>
            <person name="Sun H."/>
            <person name="Susca A."/>
            <person name="Todd R.B."/>
            <person name="Tsang A."/>
            <person name="Unkles S.E."/>
            <person name="van de Wiele N."/>
            <person name="van Rossen-Uffink D."/>
            <person name="Oliveira J.V."/>
            <person name="Vesth T.C."/>
            <person name="Visser J."/>
            <person name="Yu J.-H."/>
            <person name="Zhou M."/>
            <person name="Andersen M.R."/>
            <person name="Archer D.B."/>
            <person name="Baker S.E."/>
            <person name="Benoit I."/>
            <person name="Brakhage A.A."/>
            <person name="Braus G.H."/>
            <person name="Fischer R."/>
            <person name="Frisvad J.C."/>
            <person name="Goldman G.H."/>
            <person name="Houbraken J."/>
            <person name="Oakley B."/>
            <person name="Pocsi I."/>
            <person name="Scazzocchio C."/>
            <person name="Seiboth B."/>
            <person name="vanKuyk P.A."/>
            <person name="Wortman J."/>
            <person name="Dyer P.S."/>
            <person name="Grigoriev I.V."/>
        </authorList>
    </citation>
    <scope>NUCLEOTIDE SEQUENCE [LARGE SCALE GENOMIC DNA]</scope>
    <source>
        <strain evidence="4">CBS 506.65</strain>
    </source>
</reference>
<organism evidence="3 4">
    <name type="scientific">Penicilliopsis zonata CBS 506.65</name>
    <dbReference type="NCBI Taxonomy" id="1073090"/>
    <lineage>
        <taxon>Eukaryota</taxon>
        <taxon>Fungi</taxon>
        <taxon>Dikarya</taxon>
        <taxon>Ascomycota</taxon>
        <taxon>Pezizomycotina</taxon>
        <taxon>Eurotiomycetes</taxon>
        <taxon>Eurotiomycetidae</taxon>
        <taxon>Eurotiales</taxon>
        <taxon>Aspergillaceae</taxon>
        <taxon>Penicilliopsis</taxon>
    </lineage>
</organism>
<feature type="domain" description="SprT-like" evidence="2">
    <location>
        <begin position="440"/>
        <end position="615"/>
    </location>
</feature>
<sequence>MARSAEPGTSRTKAWIAQGRSLARGGGGGGGSFDIFSDEDFLSGGDNNDERHDSAEFKKKEVKPRMVFKTAAVNSLLLPLPPQPRNRPTTRKHGTDDYDKENDLSEEAIEEYTAITPSTARRVVVRQRGRAAAAAATEIQFGERNMRDGPSDDDGSSLKDFIVSDDSDVSYYETSEAEVGDRESVVFQPSPPPAVPQSKPKRRLMRGKRPESEAKLKKEIGSTSDNEAADLCLEPQLPITLSSLKVDPAPKRLFQNELNITKRLSLLGLNNNNKNDASSQLEDDLFKTVSKFESPIAESKQNENSVFLTPPSSPSKNRLQSPAKERCMIPPTPYRESSDGFWSQEYTNDWVDKHSPRKENPHGCTLERQLKEFLEEDGDEEEEDDGGAMIVPSSKKGSKAPKTPSKTALKRAEVEKKKALVARKKSFDSRKASFAEDFLQALDDAVTGGEVQKLARDTGGVRIIWSKTLKTTAGRANWKRERAQTEPSGSSESTKPASRHHASIELAERIIDSEDRLLNTLAHEYCHLANFMISNVHTNPHGTSFKQWGLKCTQAMKDHPVYGGRIEVTTKHNYKIDYKYVWCCVDCGQNYGRHSKSIDTSRMRCGCCKGLLQQIKPKPRNMSPKKKQPLSVSPLEMDAVTNSLREIVIQQ</sequence>
<feature type="region of interest" description="Disordered" evidence="1">
    <location>
        <begin position="296"/>
        <end position="323"/>
    </location>
</feature>
<feature type="region of interest" description="Disordered" evidence="1">
    <location>
        <begin position="1"/>
        <end position="58"/>
    </location>
</feature>
<dbReference type="EMBL" id="KV878338">
    <property type="protein sequence ID" value="OJJ49196.1"/>
    <property type="molecule type" value="Genomic_DNA"/>
</dbReference>
<feature type="compositionally biased region" description="Acidic residues" evidence="1">
    <location>
        <begin position="375"/>
        <end position="386"/>
    </location>
</feature>
<dbReference type="RefSeq" id="XP_022583706.1">
    <property type="nucleotide sequence ID" value="XM_022728884.1"/>
</dbReference>
<evidence type="ECO:0000256" key="1">
    <source>
        <dbReference type="SAM" id="MobiDB-lite"/>
    </source>
</evidence>
<gene>
    <name evidence="3" type="ORF">ASPZODRAFT_59984</name>
</gene>
<accession>A0A1L9SPZ2</accession>
<dbReference type="InterPro" id="IPR035240">
    <property type="entry name" value="SprT_Zn_ribbon"/>
</dbReference>
<dbReference type="Pfam" id="PF10263">
    <property type="entry name" value="SprT-like"/>
    <property type="match status" value="1"/>
</dbReference>
<name>A0A1L9SPZ2_9EURO</name>
<dbReference type="OrthoDB" id="20772at2759"/>
<protein>
    <recommendedName>
        <fullName evidence="2">SprT-like domain-containing protein</fullName>
    </recommendedName>
</protein>
<keyword evidence="4" id="KW-1185">Reference proteome</keyword>
<dbReference type="VEuPathDB" id="FungiDB:ASPZODRAFT_59984"/>
<feature type="compositionally biased region" description="Basic and acidic residues" evidence="1">
    <location>
        <begin position="208"/>
        <end position="220"/>
    </location>
</feature>